<feature type="transmembrane region" description="Helical" evidence="2">
    <location>
        <begin position="49"/>
        <end position="66"/>
    </location>
</feature>
<evidence type="ECO:0000256" key="1">
    <source>
        <dbReference type="SAM" id="MobiDB-lite"/>
    </source>
</evidence>
<feature type="region of interest" description="Disordered" evidence="1">
    <location>
        <begin position="1"/>
        <end position="28"/>
    </location>
</feature>
<keyword evidence="2" id="KW-0812">Transmembrane</keyword>
<keyword evidence="4" id="KW-1185">Reference proteome</keyword>
<evidence type="ECO:0000256" key="2">
    <source>
        <dbReference type="SAM" id="Phobius"/>
    </source>
</evidence>
<proteinExistence type="predicted"/>
<organism evidence="3 4">
    <name type="scientific">Vibrio variabilis</name>
    <dbReference type="NCBI Taxonomy" id="990271"/>
    <lineage>
        <taxon>Bacteria</taxon>
        <taxon>Pseudomonadati</taxon>
        <taxon>Pseudomonadota</taxon>
        <taxon>Gammaproteobacteria</taxon>
        <taxon>Vibrionales</taxon>
        <taxon>Vibrionaceae</taxon>
        <taxon>Vibrio</taxon>
    </lineage>
</organism>
<name>A0ABQ0JF17_9VIBR</name>
<evidence type="ECO:0000313" key="4">
    <source>
        <dbReference type="Proteomes" id="UP000029223"/>
    </source>
</evidence>
<keyword evidence="2" id="KW-1133">Transmembrane helix</keyword>
<protein>
    <submittedName>
        <fullName evidence="3">Type cbb3 cytochrome oxidase biogenesis protein CcoG</fullName>
    </submittedName>
</protein>
<dbReference type="Proteomes" id="UP000029223">
    <property type="component" value="Unassembled WGS sequence"/>
</dbReference>
<reference evidence="4" key="1">
    <citation type="submission" date="2014-09" db="EMBL/GenBank/DDBJ databases">
        <title>Vibrio variabilis JCM 19239. (C206) whole genome shotgun sequence.</title>
        <authorList>
            <person name="Sawabe T."/>
            <person name="Meirelles P."/>
            <person name="Nakanishi M."/>
            <person name="Sayaka M."/>
            <person name="Hattori M."/>
            <person name="Ohkuma M."/>
        </authorList>
    </citation>
    <scope>NUCLEOTIDE SEQUENCE [LARGE SCALE GENOMIC DNA]</scope>
    <source>
        <strain evidence="4">JCM 19239</strain>
    </source>
</reference>
<gene>
    <name evidence="3" type="ORF">JCM19239_6673</name>
</gene>
<reference evidence="4" key="2">
    <citation type="submission" date="2014-09" db="EMBL/GenBank/DDBJ databases">
        <authorList>
            <consortium name="NBRP consortium"/>
            <person name="Sawabe T."/>
            <person name="Meirelles P."/>
            <person name="Nakanishi M."/>
            <person name="Sayaka M."/>
            <person name="Hattori M."/>
            <person name="Ohkuma M."/>
        </authorList>
    </citation>
    <scope>NUCLEOTIDE SEQUENCE [LARGE SCALE GENOMIC DNA]</scope>
    <source>
        <strain evidence="4">JCM 19239</strain>
    </source>
</reference>
<accession>A0ABQ0JF17</accession>
<sequence length="113" mass="13267">MSQDKIDVKDVTPKTFNPKTHKGNGDRFNPSNRIYVRESKGTFQKLRRYGGWFLLVLFAIIPWIPYGERQAVLLDIGNQQFNFFGTTFTRKISPYSPCYLWWRPLVCSLSLPF</sequence>
<feature type="compositionally biased region" description="Basic and acidic residues" evidence="1">
    <location>
        <begin position="1"/>
        <end position="12"/>
    </location>
</feature>
<evidence type="ECO:0000313" key="3">
    <source>
        <dbReference type="EMBL" id="GAL27360.1"/>
    </source>
</evidence>
<comment type="caution">
    <text evidence="3">The sequence shown here is derived from an EMBL/GenBank/DDBJ whole genome shotgun (WGS) entry which is preliminary data.</text>
</comment>
<keyword evidence="2" id="KW-0472">Membrane</keyword>
<dbReference type="EMBL" id="BBMS01000028">
    <property type="protein sequence ID" value="GAL27360.1"/>
    <property type="molecule type" value="Genomic_DNA"/>
</dbReference>